<dbReference type="Pfam" id="PF16036">
    <property type="entry name" value="Chalcone_3"/>
    <property type="match status" value="1"/>
</dbReference>
<dbReference type="InterPro" id="IPR016088">
    <property type="entry name" value="Chalcone_isomerase_3-sand"/>
</dbReference>
<protein>
    <submittedName>
        <fullName evidence="3">Chalcone isomerase</fullName>
    </submittedName>
</protein>
<evidence type="ECO:0000313" key="3">
    <source>
        <dbReference type="EMBL" id="RRG23758.1"/>
    </source>
</evidence>
<dbReference type="Gene3D" id="3.50.70.10">
    <property type="match status" value="1"/>
</dbReference>
<sequence>MKKLLIPIILAFFSLNAMSQNKTEVFPKNLKIENQELHLKGTGTRVKLWMDMYTLGLFVSNTKQDADLVVSNNETAVIRLSIISGLITAEKMDKAIREGFEKSTQGNPEAIQNEIEAFLNVFKQGVEKEDLFQFTYQPEAGTSISKNGEQLTHIKGLAFKKALWSIWLGKNPVDKKLKAQLFKN</sequence>
<evidence type="ECO:0000313" key="4">
    <source>
        <dbReference type="Proteomes" id="UP000285794"/>
    </source>
</evidence>
<dbReference type="AlphaFoldDB" id="A0A425Y5G7"/>
<gene>
    <name evidence="3" type="ORF">DWB61_05090</name>
</gene>
<keyword evidence="4" id="KW-1185">Reference proteome</keyword>
<keyword evidence="3" id="KW-0413">Isomerase</keyword>
<feature type="chain" id="PRO_5019536487" evidence="1">
    <location>
        <begin position="20"/>
        <end position="184"/>
    </location>
</feature>
<accession>A0A425Y5G7</accession>
<organism evidence="3 4">
    <name type="scientific">Ancylomarina euxinus</name>
    <dbReference type="NCBI Taxonomy" id="2283627"/>
    <lineage>
        <taxon>Bacteria</taxon>
        <taxon>Pseudomonadati</taxon>
        <taxon>Bacteroidota</taxon>
        <taxon>Bacteroidia</taxon>
        <taxon>Marinilabiliales</taxon>
        <taxon>Marinifilaceae</taxon>
        <taxon>Ancylomarina</taxon>
    </lineage>
</organism>
<keyword evidence="1" id="KW-0732">Signal</keyword>
<comment type="caution">
    <text evidence="3">The sequence shown here is derived from an EMBL/GenBank/DDBJ whole genome shotgun (WGS) entry which is preliminary data.</text>
</comment>
<dbReference type="Proteomes" id="UP000285794">
    <property type="component" value="Unassembled WGS sequence"/>
</dbReference>
<dbReference type="InterPro" id="IPR016087">
    <property type="entry name" value="Chalcone_isomerase"/>
</dbReference>
<dbReference type="RefSeq" id="WP_125029804.1">
    <property type="nucleotide sequence ID" value="NZ_JAPXVP010000003.1"/>
</dbReference>
<proteinExistence type="predicted"/>
<evidence type="ECO:0000256" key="1">
    <source>
        <dbReference type="SAM" id="SignalP"/>
    </source>
</evidence>
<dbReference type="SUPFAM" id="SSF54626">
    <property type="entry name" value="Chalcone isomerase"/>
    <property type="match status" value="1"/>
</dbReference>
<reference evidence="3 4" key="1">
    <citation type="submission" date="2018-07" db="EMBL/GenBank/DDBJ databases">
        <title>Draft genome sequence of Ancylomarina sp. M1P.</title>
        <authorList>
            <person name="Yadav S."/>
            <person name="Villanueva L."/>
            <person name="Damste J.S.S."/>
        </authorList>
    </citation>
    <scope>NUCLEOTIDE SEQUENCE [LARGE SCALE GENOMIC DNA]</scope>
    <source>
        <strain evidence="3 4">M1P</strain>
    </source>
</reference>
<dbReference type="EMBL" id="QQWG01000003">
    <property type="protein sequence ID" value="RRG23758.1"/>
    <property type="molecule type" value="Genomic_DNA"/>
</dbReference>
<feature type="signal peptide" evidence="1">
    <location>
        <begin position="1"/>
        <end position="19"/>
    </location>
</feature>
<evidence type="ECO:0000259" key="2">
    <source>
        <dbReference type="Pfam" id="PF16036"/>
    </source>
</evidence>
<dbReference type="OrthoDB" id="270742at2"/>
<feature type="domain" description="Chalcone isomerase" evidence="2">
    <location>
        <begin position="26"/>
        <end position="181"/>
    </location>
</feature>
<dbReference type="GO" id="GO:0016872">
    <property type="term" value="F:intramolecular lyase activity"/>
    <property type="evidence" value="ECO:0007669"/>
    <property type="project" value="InterPro"/>
</dbReference>
<name>A0A425Y5G7_9BACT</name>
<dbReference type="InterPro" id="IPR036298">
    <property type="entry name" value="Chalcone_isomerase_sf"/>
</dbReference>